<protein>
    <submittedName>
        <fullName evidence="2">Uncharacterized protein</fullName>
    </submittedName>
</protein>
<sequence length="73" mass="8334">MYTTAKLLDFTLPSNSVTKHGKDFKTRPNRLQKRYQSTATYSHCIKHTAPKTEPLTLAPPNSNSNLKHDHNQL</sequence>
<evidence type="ECO:0000313" key="3">
    <source>
        <dbReference type="Proteomes" id="UP000822688"/>
    </source>
</evidence>
<dbReference type="Proteomes" id="UP000822688">
    <property type="component" value="Chromosome 11"/>
</dbReference>
<accession>A0A8T0GCF8</accession>
<keyword evidence="3" id="KW-1185">Reference proteome</keyword>
<organism evidence="2 3">
    <name type="scientific">Ceratodon purpureus</name>
    <name type="common">Fire moss</name>
    <name type="synonym">Dicranum purpureum</name>
    <dbReference type="NCBI Taxonomy" id="3225"/>
    <lineage>
        <taxon>Eukaryota</taxon>
        <taxon>Viridiplantae</taxon>
        <taxon>Streptophyta</taxon>
        <taxon>Embryophyta</taxon>
        <taxon>Bryophyta</taxon>
        <taxon>Bryophytina</taxon>
        <taxon>Bryopsida</taxon>
        <taxon>Dicranidae</taxon>
        <taxon>Pseudoditrichales</taxon>
        <taxon>Ditrichaceae</taxon>
        <taxon>Ceratodon</taxon>
    </lineage>
</organism>
<evidence type="ECO:0000256" key="1">
    <source>
        <dbReference type="SAM" id="MobiDB-lite"/>
    </source>
</evidence>
<dbReference type="AlphaFoldDB" id="A0A8T0GCF8"/>
<dbReference type="EMBL" id="CM026432">
    <property type="protein sequence ID" value="KAG0556415.1"/>
    <property type="molecule type" value="Genomic_DNA"/>
</dbReference>
<reference evidence="2 3" key="1">
    <citation type="submission" date="2020-06" db="EMBL/GenBank/DDBJ databases">
        <title>WGS assembly of Ceratodon purpureus strain R40.</title>
        <authorList>
            <person name="Carey S.B."/>
            <person name="Jenkins J."/>
            <person name="Shu S."/>
            <person name="Lovell J.T."/>
            <person name="Sreedasyam A."/>
            <person name="Maumus F."/>
            <person name="Tiley G.P."/>
            <person name="Fernandez-Pozo N."/>
            <person name="Barry K."/>
            <person name="Chen C."/>
            <person name="Wang M."/>
            <person name="Lipzen A."/>
            <person name="Daum C."/>
            <person name="Saski C.A."/>
            <person name="Payton A.C."/>
            <person name="Mcbreen J.C."/>
            <person name="Conrad R.E."/>
            <person name="Kollar L.M."/>
            <person name="Olsson S."/>
            <person name="Huttunen S."/>
            <person name="Landis J.B."/>
            <person name="Wickett N.J."/>
            <person name="Johnson M.G."/>
            <person name="Rensing S.A."/>
            <person name="Grimwood J."/>
            <person name="Schmutz J."/>
            <person name="Mcdaniel S.F."/>
        </authorList>
    </citation>
    <scope>NUCLEOTIDE SEQUENCE [LARGE SCALE GENOMIC DNA]</scope>
    <source>
        <strain evidence="2 3">R40</strain>
    </source>
</reference>
<proteinExistence type="predicted"/>
<feature type="region of interest" description="Disordered" evidence="1">
    <location>
        <begin position="50"/>
        <end position="73"/>
    </location>
</feature>
<evidence type="ECO:0000313" key="2">
    <source>
        <dbReference type="EMBL" id="KAG0556415.1"/>
    </source>
</evidence>
<gene>
    <name evidence="2" type="ORF">KC19_11G051800</name>
</gene>
<comment type="caution">
    <text evidence="2">The sequence shown here is derived from an EMBL/GenBank/DDBJ whole genome shotgun (WGS) entry which is preliminary data.</text>
</comment>
<name>A0A8T0GCF8_CERPU</name>